<organism evidence="1 2">
    <name type="scientific">Verruconis gallopava</name>
    <dbReference type="NCBI Taxonomy" id="253628"/>
    <lineage>
        <taxon>Eukaryota</taxon>
        <taxon>Fungi</taxon>
        <taxon>Dikarya</taxon>
        <taxon>Ascomycota</taxon>
        <taxon>Pezizomycotina</taxon>
        <taxon>Dothideomycetes</taxon>
        <taxon>Pleosporomycetidae</taxon>
        <taxon>Venturiales</taxon>
        <taxon>Sympoventuriaceae</taxon>
        <taxon>Verruconis</taxon>
    </lineage>
</organism>
<keyword evidence="2" id="KW-1185">Reference proteome</keyword>
<evidence type="ECO:0000313" key="1">
    <source>
        <dbReference type="EMBL" id="KIV98293.1"/>
    </source>
</evidence>
<dbReference type="Proteomes" id="UP000053259">
    <property type="component" value="Unassembled WGS sequence"/>
</dbReference>
<dbReference type="EMBL" id="KN847862">
    <property type="protein sequence ID" value="KIV98293.1"/>
    <property type="molecule type" value="Genomic_DNA"/>
</dbReference>
<dbReference type="OrthoDB" id="4358740at2759"/>
<dbReference type="HOGENOM" id="CLU_114624_0_0_1"/>
<dbReference type="AlphaFoldDB" id="A0A0D2AH76"/>
<protein>
    <submittedName>
        <fullName evidence="1">Uncharacterized protein</fullName>
    </submittedName>
</protein>
<sequence length="169" mass="19250">MDMSNVPTRVFIIIQESSRYWSKTDAEVIGAALSLISQQVLDSKDRTFTANDYRFMAKEMWGAVTFFIFDLFNDNYNLNTAHKRGENDLPVITVRLSKKKETARYEGRPLQIHVNQQLRKIHDNVGYGCEPPFFVDHTNGKVPTYTNPRTAVRCPPYALAPSSSASVEL</sequence>
<evidence type="ECO:0000313" key="2">
    <source>
        <dbReference type="Proteomes" id="UP000053259"/>
    </source>
</evidence>
<reference evidence="1 2" key="1">
    <citation type="submission" date="2015-01" db="EMBL/GenBank/DDBJ databases">
        <title>The Genome Sequence of Ochroconis gallopava CBS43764.</title>
        <authorList>
            <consortium name="The Broad Institute Genomics Platform"/>
            <person name="Cuomo C."/>
            <person name="de Hoog S."/>
            <person name="Gorbushina A."/>
            <person name="Stielow B."/>
            <person name="Teixiera M."/>
            <person name="Abouelleil A."/>
            <person name="Chapman S.B."/>
            <person name="Priest M."/>
            <person name="Young S.K."/>
            <person name="Wortman J."/>
            <person name="Nusbaum C."/>
            <person name="Birren B."/>
        </authorList>
    </citation>
    <scope>NUCLEOTIDE SEQUENCE [LARGE SCALE GENOMIC DNA]</scope>
    <source>
        <strain evidence="1 2">CBS 43764</strain>
    </source>
</reference>
<dbReference type="GeneID" id="27317834"/>
<dbReference type="STRING" id="253628.A0A0D2AH76"/>
<proteinExistence type="predicted"/>
<accession>A0A0D2AH76</accession>
<dbReference type="RefSeq" id="XP_016208163.1">
    <property type="nucleotide sequence ID" value="XM_016364009.1"/>
</dbReference>
<name>A0A0D2AH76_9PEZI</name>
<dbReference type="VEuPathDB" id="FungiDB:PV09_09861"/>
<gene>
    <name evidence="1" type="ORF">PV09_09861</name>
</gene>
<dbReference type="InParanoid" id="A0A0D2AH76"/>